<organism evidence="2 3">
    <name type="scientific">Lachnospira hominis</name>
    <name type="common">ex Liu et al. 2021</name>
    <dbReference type="NCBI Taxonomy" id="2763051"/>
    <lineage>
        <taxon>Bacteria</taxon>
        <taxon>Bacillati</taxon>
        <taxon>Bacillota</taxon>
        <taxon>Clostridia</taxon>
        <taxon>Lachnospirales</taxon>
        <taxon>Lachnospiraceae</taxon>
        <taxon>Lachnospira</taxon>
    </lineage>
</organism>
<keyword evidence="1" id="KW-0472">Membrane</keyword>
<protein>
    <submittedName>
        <fullName evidence="2">TIGR04086 family membrane protein</fullName>
    </submittedName>
</protein>
<proteinExistence type="predicted"/>
<accession>A0ABR7G0S2</accession>
<keyword evidence="3" id="KW-1185">Reference proteome</keyword>
<name>A0ABR7G0S2_9FIRM</name>
<gene>
    <name evidence="2" type="ORF">H8S01_06010</name>
</gene>
<dbReference type="RefSeq" id="WP_186836535.1">
    <property type="nucleotide sequence ID" value="NZ_JACOPD010000003.1"/>
</dbReference>
<evidence type="ECO:0000256" key="1">
    <source>
        <dbReference type="SAM" id="Phobius"/>
    </source>
</evidence>
<dbReference type="NCBIfam" id="TIGR04086">
    <property type="entry name" value="TIGR04086_membr"/>
    <property type="match status" value="1"/>
</dbReference>
<feature type="transmembrane region" description="Helical" evidence="1">
    <location>
        <begin position="68"/>
        <end position="89"/>
    </location>
</feature>
<dbReference type="Pfam" id="PF12670">
    <property type="entry name" value="DUF3792"/>
    <property type="match status" value="1"/>
</dbReference>
<sequence>MTVKILNMIKTIAVIYVITAIILLGLSFGLYKFNLSEWQIKAGIIITYIISSAVGGFMIGSRQKNKRLLWGALTGFLYFMILALISFIVGNVDEINIYDMIKTALICVTSGCAGSFFSS</sequence>
<feature type="transmembrane region" description="Helical" evidence="1">
    <location>
        <begin position="12"/>
        <end position="31"/>
    </location>
</feature>
<dbReference type="Proteomes" id="UP000628463">
    <property type="component" value="Unassembled WGS sequence"/>
</dbReference>
<dbReference type="EMBL" id="JACOPD010000003">
    <property type="protein sequence ID" value="MBC5680515.1"/>
    <property type="molecule type" value="Genomic_DNA"/>
</dbReference>
<evidence type="ECO:0000313" key="2">
    <source>
        <dbReference type="EMBL" id="MBC5680515.1"/>
    </source>
</evidence>
<comment type="caution">
    <text evidence="2">The sequence shown here is derived from an EMBL/GenBank/DDBJ whole genome shotgun (WGS) entry which is preliminary data.</text>
</comment>
<evidence type="ECO:0000313" key="3">
    <source>
        <dbReference type="Proteomes" id="UP000628463"/>
    </source>
</evidence>
<dbReference type="InterPro" id="IPR023804">
    <property type="entry name" value="DUF3792_TM"/>
</dbReference>
<reference evidence="2 3" key="1">
    <citation type="submission" date="2020-08" db="EMBL/GenBank/DDBJ databases">
        <title>Genome public.</title>
        <authorList>
            <person name="Liu C."/>
            <person name="Sun Q."/>
        </authorList>
    </citation>
    <scope>NUCLEOTIDE SEQUENCE [LARGE SCALE GENOMIC DNA]</scope>
    <source>
        <strain evidence="2 3">NSJ-43</strain>
    </source>
</reference>
<keyword evidence="1" id="KW-0812">Transmembrane</keyword>
<feature type="transmembrane region" description="Helical" evidence="1">
    <location>
        <begin position="43"/>
        <end position="61"/>
    </location>
</feature>
<keyword evidence="1" id="KW-1133">Transmembrane helix</keyword>